<dbReference type="PANTHER" id="PTHR42947">
    <property type="entry name" value="COB--COM HETERODISULFIDE REDUCTASE SUBUNIT B 1"/>
    <property type="match status" value="1"/>
</dbReference>
<gene>
    <name evidence="3" type="ORF">GFC01_12290</name>
</gene>
<dbReference type="Proteomes" id="UP000441717">
    <property type="component" value="Unassembled WGS sequence"/>
</dbReference>
<evidence type="ECO:0000313" key="3">
    <source>
        <dbReference type="EMBL" id="MQL53020.1"/>
    </source>
</evidence>
<dbReference type="AlphaFoldDB" id="A0A6N7ISI5"/>
<dbReference type="RefSeq" id="WP_152947445.1">
    <property type="nucleotide sequence ID" value="NZ_WHYR01000035.1"/>
</dbReference>
<proteinExistence type="predicted"/>
<name>A0A6N7ISI5_9FIRM</name>
<dbReference type="OrthoDB" id="9777685at2"/>
<dbReference type="PANTHER" id="PTHR42947:SF1">
    <property type="entry name" value="COB--COM HETERODISULFIDE REDUCTASE SUBUNIT B 1"/>
    <property type="match status" value="1"/>
</dbReference>
<dbReference type="Pfam" id="PF02754">
    <property type="entry name" value="CCG"/>
    <property type="match status" value="2"/>
</dbReference>
<evidence type="ECO:0000313" key="4">
    <source>
        <dbReference type="Proteomes" id="UP000441717"/>
    </source>
</evidence>
<feature type="domain" description="Cysteine-rich" evidence="2">
    <location>
        <begin position="5"/>
        <end position="85"/>
    </location>
</feature>
<dbReference type="InterPro" id="IPR004017">
    <property type="entry name" value="Cys_rich_dom"/>
</dbReference>
<dbReference type="Gene3D" id="1.20.1050.140">
    <property type="match status" value="1"/>
</dbReference>
<accession>A0A6N7ISI5</accession>
<dbReference type="Gene3D" id="3.40.50.11810">
    <property type="match status" value="1"/>
</dbReference>
<keyword evidence="4" id="KW-1185">Reference proteome</keyword>
<organism evidence="3 4">
    <name type="scientific">Desulfofundulus thermobenzoicus</name>
    <dbReference type="NCBI Taxonomy" id="29376"/>
    <lineage>
        <taxon>Bacteria</taxon>
        <taxon>Bacillati</taxon>
        <taxon>Bacillota</taxon>
        <taxon>Clostridia</taxon>
        <taxon>Eubacteriales</taxon>
        <taxon>Peptococcaceae</taxon>
        <taxon>Desulfofundulus</taxon>
    </lineage>
</organism>
<dbReference type="InterPro" id="IPR051278">
    <property type="entry name" value="HdrB/HdrD_reductase"/>
</dbReference>
<protein>
    <submittedName>
        <fullName evidence="3">Disulfide reductase</fullName>
    </submittedName>
</protein>
<evidence type="ECO:0000259" key="2">
    <source>
        <dbReference type="Pfam" id="PF02754"/>
    </source>
</evidence>
<feature type="domain" description="Cysteine-rich" evidence="2">
    <location>
        <begin position="144"/>
        <end position="234"/>
    </location>
</feature>
<comment type="caution">
    <text evidence="3">The sequence shown here is derived from an EMBL/GenBank/DDBJ whole genome shotgun (WGS) entry which is preliminary data.</text>
</comment>
<sequence length="286" mass="31601">MKIPYFPGCTLHSKARGLDDSTRDSLAALGVELVELPQWTCCGTVFPLAQDNYMGMVAAARILSDAAKEDGRLVTVCSFCYNVLKRVNHAIKTNPEVHRKLNDYLEVDYHGETQLLHPLELFKDQVGFDVLQERAGGALNGLKVACYYGCMLVRPAAEVSFDHPDNPTIMEELVTALGAEVVEYPDKTTCCGSYQVLHDNTLVKQKVRDILDSATTRGAEAIITSCPLCQFNLDWLQEKIAGEDSSFKKIPVLYFTQLVGAALKIPPEKLGLEQHYVDPRPLLPGA</sequence>
<dbReference type="GO" id="GO:0016491">
    <property type="term" value="F:oxidoreductase activity"/>
    <property type="evidence" value="ECO:0007669"/>
    <property type="project" value="UniProtKB-KW"/>
</dbReference>
<dbReference type="EMBL" id="WHYR01000035">
    <property type="protein sequence ID" value="MQL53020.1"/>
    <property type="molecule type" value="Genomic_DNA"/>
</dbReference>
<reference evidence="3 4" key="1">
    <citation type="submission" date="2019-10" db="EMBL/GenBank/DDBJ databases">
        <title>Comparative genomics of sulfur disproportionating microorganisms.</title>
        <authorList>
            <person name="Ward L.M."/>
            <person name="Bertran E."/>
            <person name="Johnston D."/>
        </authorList>
    </citation>
    <scope>NUCLEOTIDE SEQUENCE [LARGE SCALE GENOMIC DNA]</scope>
    <source>
        <strain evidence="3 4">DSM 14055</strain>
    </source>
</reference>
<keyword evidence="1" id="KW-0560">Oxidoreductase</keyword>
<evidence type="ECO:0000256" key="1">
    <source>
        <dbReference type="ARBA" id="ARBA00023002"/>
    </source>
</evidence>